<sequence length="122" mass="14400">MFSYLKAMYHQSKIQAELKAQIHEQTTVNAICHHPESIEIIAVCSTDAYYRKRKDAAFLTTCSVLMRTLKDESVPMVLRKTAWRLLNERYQRIKLNQAYRIENFLLVADFEYALEEHDELAE</sequence>
<name>A0A1B1LPS7_KLEAE</name>
<accession>A0A1B1LPS7</accession>
<protein>
    <submittedName>
        <fullName evidence="1">Uncharacterized protein</fullName>
    </submittedName>
</protein>
<keyword evidence="1" id="KW-0614">Plasmid</keyword>
<proteinExistence type="predicted"/>
<reference evidence="1" key="1">
    <citation type="submission" date="2015-12" db="EMBL/GenBank/DDBJ databases">
        <title>Dynamic change of carbapenemase-encoding plasmids in Enterobacter aerogenes outbreak strains.</title>
        <authorList>
            <person name="Li R."/>
            <person name="Lin D."/>
            <person name="Chen S."/>
        </authorList>
    </citation>
    <scope>NUCLEOTIDE SEQUENCE</scope>
    <source>
        <plasmid evidence="1">pEA49-KPC</plasmid>
    </source>
</reference>
<evidence type="ECO:0000313" key="1">
    <source>
        <dbReference type="EMBL" id="ANS55049.1"/>
    </source>
</evidence>
<dbReference type="GeneID" id="69758116"/>
<geneLocation type="plasmid" evidence="1">
    <name>pEA49-KPC</name>
</geneLocation>
<dbReference type="AlphaFoldDB" id="A0A1B1LPS7"/>
<dbReference type="EMBL" id="KU318419">
    <property type="protein sequence ID" value="ANS55049.1"/>
    <property type="molecule type" value="Genomic_DNA"/>
</dbReference>
<dbReference type="RefSeq" id="WP_032242306.1">
    <property type="nucleotide sequence ID" value="NZ_KU318419.1"/>
</dbReference>
<organism evidence="1">
    <name type="scientific">Klebsiella aerogenes</name>
    <name type="common">Enterobacter aerogenes</name>
    <dbReference type="NCBI Taxonomy" id="548"/>
    <lineage>
        <taxon>Bacteria</taxon>
        <taxon>Pseudomonadati</taxon>
        <taxon>Pseudomonadota</taxon>
        <taxon>Gammaproteobacteria</taxon>
        <taxon>Enterobacterales</taxon>
        <taxon>Enterobacteriaceae</taxon>
        <taxon>Klebsiella/Raoultella group</taxon>
        <taxon>Klebsiella</taxon>
    </lineage>
</organism>